<evidence type="ECO:0000313" key="2">
    <source>
        <dbReference type="EMBL" id="MFD1513695.1"/>
    </source>
</evidence>
<sequence length="143" mass="15217">MRTTALLVAGLVVLAVLGGCLSGPPTGTDTTTETPTATPASTTTDTTTGAATPTPSTGETTHTERSFQECGYGLTVDVASQEQQTRVDRTVNYTALAPERQTEFQKAREDGSTDLGDDLPDRWGSPVIVRFEEYDYYVVASTC</sequence>
<name>A0ABD6AW06_9EURY</name>
<organism evidence="2 3">
    <name type="scientific">Halomarina rubra</name>
    <dbReference type="NCBI Taxonomy" id="2071873"/>
    <lineage>
        <taxon>Archaea</taxon>
        <taxon>Methanobacteriati</taxon>
        <taxon>Methanobacteriota</taxon>
        <taxon>Stenosarchaea group</taxon>
        <taxon>Halobacteria</taxon>
        <taxon>Halobacteriales</taxon>
        <taxon>Natronomonadaceae</taxon>
        <taxon>Halomarina</taxon>
    </lineage>
</organism>
<gene>
    <name evidence="2" type="ORF">ACFSBT_10430</name>
</gene>
<feature type="region of interest" description="Disordered" evidence="1">
    <location>
        <begin position="23"/>
        <end position="65"/>
    </location>
</feature>
<evidence type="ECO:0000256" key="1">
    <source>
        <dbReference type="SAM" id="MobiDB-lite"/>
    </source>
</evidence>
<protein>
    <submittedName>
        <fullName evidence="2">Uncharacterized protein</fullName>
    </submittedName>
</protein>
<evidence type="ECO:0000313" key="3">
    <source>
        <dbReference type="Proteomes" id="UP001597187"/>
    </source>
</evidence>
<dbReference type="EMBL" id="JBHUDC010000005">
    <property type="protein sequence ID" value="MFD1513695.1"/>
    <property type="molecule type" value="Genomic_DNA"/>
</dbReference>
<reference evidence="2 3" key="1">
    <citation type="journal article" date="2019" name="Int. J. Syst. Evol. Microbiol.">
        <title>The Global Catalogue of Microorganisms (GCM) 10K type strain sequencing project: providing services to taxonomists for standard genome sequencing and annotation.</title>
        <authorList>
            <consortium name="The Broad Institute Genomics Platform"/>
            <consortium name="The Broad Institute Genome Sequencing Center for Infectious Disease"/>
            <person name="Wu L."/>
            <person name="Ma J."/>
        </authorList>
    </citation>
    <scope>NUCLEOTIDE SEQUENCE [LARGE SCALE GENOMIC DNA]</scope>
    <source>
        <strain evidence="2 3">CGMCC 1.12563</strain>
    </source>
</reference>
<dbReference type="AlphaFoldDB" id="A0ABD6AW06"/>
<keyword evidence="3" id="KW-1185">Reference proteome</keyword>
<accession>A0ABD6AW06</accession>
<proteinExistence type="predicted"/>
<dbReference type="RefSeq" id="WP_250873667.1">
    <property type="nucleotide sequence ID" value="NZ_JALXFV010000005.1"/>
</dbReference>
<dbReference type="Proteomes" id="UP001597187">
    <property type="component" value="Unassembled WGS sequence"/>
</dbReference>
<dbReference type="PROSITE" id="PS51257">
    <property type="entry name" value="PROKAR_LIPOPROTEIN"/>
    <property type="match status" value="1"/>
</dbReference>
<feature type="compositionally biased region" description="Low complexity" evidence="1">
    <location>
        <begin position="23"/>
        <end position="60"/>
    </location>
</feature>
<comment type="caution">
    <text evidence="2">The sequence shown here is derived from an EMBL/GenBank/DDBJ whole genome shotgun (WGS) entry which is preliminary data.</text>
</comment>